<dbReference type="InterPro" id="IPR050277">
    <property type="entry name" value="Sodium:Solute_Symporter"/>
</dbReference>
<evidence type="ECO:0000256" key="12">
    <source>
        <dbReference type="SAM" id="Phobius"/>
    </source>
</evidence>
<evidence type="ECO:0000256" key="1">
    <source>
        <dbReference type="ARBA" id="ARBA00004651"/>
    </source>
</evidence>
<accession>A0ABV1PUH2</accession>
<sequence>YMSAASFLGISAMVFSSGFDGLLYSLGFMVGWPIVLFLVAERLRNLGKYNLSDVVSFRLEEKPVRTLAAFSSLVVVAFYLIAQMVGAGQLIKLLFGLNYN</sequence>
<dbReference type="EMBL" id="JBEHGX010000246">
    <property type="protein sequence ID" value="MER0128501.1"/>
    <property type="molecule type" value="Genomic_DNA"/>
</dbReference>
<dbReference type="Gene3D" id="1.20.1730.10">
    <property type="entry name" value="Sodium/glucose cotransporter"/>
    <property type="match status" value="1"/>
</dbReference>
<evidence type="ECO:0000256" key="3">
    <source>
        <dbReference type="ARBA" id="ARBA00022448"/>
    </source>
</evidence>
<keyword evidence="10" id="KW-0739">Sodium transport</keyword>
<keyword evidence="10" id="KW-0406">Ion transport</keyword>
<evidence type="ECO:0000256" key="9">
    <source>
        <dbReference type="ARBA" id="ARBA00023136"/>
    </source>
</evidence>
<evidence type="ECO:0000256" key="8">
    <source>
        <dbReference type="ARBA" id="ARBA00023053"/>
    </source>
</evidence>
<evidence type="ECO:0000313" key="14">
    <source>
        <dbReference type="Proteomes" id="UP001447374"/>
    </source>
</evidence>
<dbReference type="Pfam" id="PF00474">
    <property type="entry name" value="SSF"/>
    <property type="match status" value="1"/>
</dbReference>
<dbReference type="PROSITE" id="PS50283">
    <property type="entry name" value="NA_SOLUT_SYMP_3"/>
    <property type="match status" value="1"/>
</dbReference>
<feature type="transmembrane region" description="Helical" evidence="12">
    <location>
        <begin position="22"/>
        <end position="40"/>
    </location>
</feature>
<feature type="transmembrane region" description="Helical" evidence="12">
    <location>
        <begin position="67"/>
        <end position="91"/>
    </location>
</feature>
<dbReference type="InterPro" id="IPR038377">
    <property type="entry name" value="Na/Glc_symporter_sf"/>
</dbReference>
<evidence type="ECO:0000256" key="5">
    <source>
        <dbReference type="ARBA" id="ARBA00022692"/>
    </source>
</evidence>
<proteinExistence type="inferred from homology"/>
<dbReference type="Proteomes" id="UP001447374">
    <property type="component" value="Unassembled WGS sequence"/>
</dbReference>
<dbReference type="PANTHER" id="PTHR48086">
    <property type="entry name" value="SODIUM/PROLINE SYMPORTER-RELATED"/>
    <property type="match status" value="1"/>
</dbReference>
<keyword evidence="8" id="KW-0915">Sodium</keyword>
<comment type="subcellular location">
    <subcellularLocation>
        <location evidence="1">Cell membrane</location>
        <topology evidence="1">Multi-pass membrane protein</topology>
    </subcellularLocation>
</comment>
<feature type="non-terminal residue" evidence="13">
    <location>
        <position position="1"/>
    </location>
</feature>
<dbReference type="PANTHER" id="PTHR48086:SF6">
    <property type="entry name" value="CATION_ACETATE SYMPORTER ACTP"/>
    <property type="match status" value="1"/>
</dbReference>
<reference evidence="13 14" key="1">
    <citation type="submission" date="2024-06" db="EMBL/GenBank/DDBJ databases">
        <title>Fanconibacter daqui strain Q02 whole shotgun sequencing project.</title>
        <authorList>
            <person name="Rodrigues J.W.A."/>
            <person name="Viana L.C."/>
            <person name="Vieira E.C."/>
            <person name="Souza F.O.L."/>
            <person name="Alegria O.C."/>
            <person name="Patroca S."/>
            <person name="Cruz A.C.R."/>
            <person name="Nunes A.R.C."/>
        </authorList>
    </citation>
    <scope>NUCLEOTIDE SEQUENCE [LARGE SCALE GENOMIC DNA]</scope>
    <source>
        <strain evidence="13 14">Q02</strain>
    </source>
</reference>
<evidence type="ECO:0000256" key="6">
    <source>
        <dbReference type="ARBA" id="ARBA00022847"/>
    </source>
</evidence>
<keyword evidence="4" id="KW-1003">Cell membrane</keyword>
<evidence type="ECO:0000256" key="4">
    <source>
        <dbReference type="ARBA" id="ARBA00022475"/>
    </source>
</evidence>
<keyword evidence="14" id="KW-1185">Reference proteome</keyword>
<evidence type="ECO:0000256" key="7">
    <source>
        <dbReference type="ARBA" id="ARBA00022989"/>
    </source>
</evidence>
<evidence type="ECO:0000313" key="13">
    <source>
        <dbReference type="EMBL" id="MER0128501.1"/>
    </source>
</evidence>
<dbReference type="RefSeq" id="WP_433915178.1">
    <property type="nucleotide sequence ID" value="NZ_JBEHGX010000246.1"/>
</dbReference>
<keyword evidence="5 12" id="KW-0812">Transmembrane</keyword>
<comment type="caution">
    <text evidence="13">The sequence shown here is derived from an EMBL/GenBank/DDBJ whole genome shotgun (WGS) entry which is preliminary data.</text>
</comment>
<evidence type="ECO:0000256" key="10">
    <source>
        <dbReference type="ARBA" id="ARBA00023201"/>
    </source>
</evidence>
<keyword evidence="3" id="KW-0813">Transport</keyword>
<evidence type="ECO:0000256" key="11">
    <source>
        <dbReference type="RuleBase" id="RU362091"/>
    </source>
</evidence>
<protein>
    <submittedName>
        <fullName evidence="13">Cation acetate symporter</fullName>
    </submittedName>
</protein>
<dbReference type="InterPro" id="IPR001734">
    <property type="entry name" value="Na/solute_symporter"/>
</dbReference>
<keyword evidence="9 12" id="KW-0472">Membrane</keyword>
<gene>
    <name evidence="13" type="primary">actP</name>
    <name evidence="13" type="ORF">ABQG75_22740</name>
</gene>
<name>A0ABV1PUH2_9ENTR</name>
<keyword evidence="7 12" id="KW-1133">Transmembrane helix</keyword>
<organism evidence="13 14">
    <name type="scientific">Franconibacter daqui</name>
    <dbReference type="NCBI Taxonomy" id="2047724"/>
    <lineage>
        <taxon>Bacteria</taxon>
        <taxon>Pseudomonadati</taxon>
        <taxon>Pseudomonadota</taxon>
        <taxon>Gammaproteobacteria</taxon>
        <taxon>Enterobacterales</taxon>
        <taxon>Enterobacteriaceae</taxon>
        <taxon>Franconibacter</taxon>
    </lineage>
</organism>
<evidence type="ECO:0000256" key="2">
    <source>
        <dbReference type="ARBA" id="ARBA00006434"/>
    </source>
</evidence>
<keyword evidence="6" id="KW-0769">Symport</keyword>
<comment type="similarity">
    <text evidence="2 11">Belongs to the sodium:solute symporter (SSF) (TC 2.A.21) family.</text>
</comment>
<feature type="non-terminal residue" evidence="13">
    <location>
        <position position="100"/>
    </location>
</feature>